<evidence type="ECO:0000256" key="6">
    <source>
        <dbReference type="ARBA" id="ARBA00023288"/>
    </source>
</evidence>
<dbReference type="Proteomes" id="UP000679352">
    <property type="component" value="Chromosome"/>
</dbReference>
<evidence type="ECO:0000256" key="4">
    <source>
        <dbReference type="ARBA" id="ARBA00023136"/>
    </source>
</evidence>
<comment type="similarity">
    <text evidence="1">Belongs to the EcnA/EcnB lipoprotein family.</text>
</comment>
<dbReference type="KEGG" id="gfu:KM031_13270"/>
<sequence length="47" mass="4861">MRKTLNLLPLLVLMALGACETVEGAGQDMQNAGAAVAEEAREAQSGM</sequence>
<keyword evidence="8" id="KW-1185">Reference proteome</keyword>
<dbReference type="InterPro" id="IPR012556">
    <property type="entry name" value="Entericidin"/>
</dbReference>
<accession>A0A975S1C6</accession>
<dbReference type="GO" id="GO:0009636">
    <property type="term" value="P:response to toxic substance"/>
    <property type="evidence" value="ECO:0007669"/>
    <property type="project" value="InterPro"/>
</dbReference>
<keyword evidence="3" id="KW-0732">Signal</keyword>
<keyword evidence="6 7" id="KW-0449">Lipoprotein</keyword>
<dbReference type="Pfam" id="PF08085">
    <property type="entry name" value="Entericidin"/>
    <property type="match status" value="1"/>
</dbReference>
<evidence type="ECO:0000313" key="7">
    <source>
        <dbReference type="EMBL" id="QWK89798.1"/>
    </source>
</evidence>
<keyword evidence="2" id="KW-1003">Cell membrane</keyword>
<evidence type="ECO:0000256" key="5">
    <source>
        <dbReference type="ARBA" id="ARBA00023139"/>
    </source>
</evidence>
<keyword evidence="4" id="KW-0472">Membrane</keyword>
<evidence type="ECO:0000313" key="8">
    <source>
        <dbReference type="Proteomes" id="UP000679352"/>
    </source>
</evidence>
<evidence type="ECO:0000256" key="3">
    <source>
        <dbReference type="ARBA" id="ARBA00022729"/>
    </source>
</evidence>
<keyword evidence="5" id="KW-0564">Palmitate</keyword>
<reference evidence="7" key="1">
    <citation type="submission" date="2021-06" db="EMBL/GenBank/DDBJ databases">
        <title>Direct submission.</title>
        <authorList>
            <person name="Lee C.-S."/>
            <person name="Jin L."/>
        </authorList>
    </citation>
    <scope>NUCLEOTIDE SEQUENCE</scope>
    <source>
        <strain evidence="7">Con5</strain>
    </source>
</reference>
<name>A0A975S1C6_9RHOB</name>
<dbReference type="PROSITE" id="PS51257">
    <property type="entry name" value="PROKAR_LIPOPROTEIN"/>
    <property type="match status" value="1"/>
</dbReference>
<evidence type="ECO:0000256" key="1">
    <source>
        <dbReference type="ARBA" id="ARBA00010296"/>
    </source>
</evidence>
<evidence type="ECO:0000256" key="2">
    <source>
        <dbReference type="ARBA" id="ARBA00022475"/>
    </source>
</evidence>
<proteinExistence type="inferred from homology"/>
<protein>
    <submittedName>
        <fullName evidence="7">Entericidin A/B family lipoprotein</fullName>
    </submittedName>
</protein>
<dbReference type="EMBL" id="CP076361">
    <property type="protein sequence ID" value="QWK89798.1"/>
    <property type="molecule type" value="Genomic_DNA"/>
</dbReference>
<dbReference type="AlphaFoldDB" id="A0A975S1C6"/>
<dbReference type="GO" id="GO:0016020">
    <property type="term" value="C:membrane"/>
    <property type="evidence" value="ECO:0007669"/>
    <property type="project" value="InterPro"/>
</dbReference>
<organism evidence="7 8">
    <name type="scientific">Gemmobacter fulvus</name>
    <dbReference type="NCBI Taxonomy" id="2840474"/>
    <lineage>
        <taxon>Bacteria</taxon>
        <taxon>Pseudomonadati</taxon>
        <taxon>Pseudomonadota</taxon>
        <taxon>Alphaproteobacteria</taxon>
        <taxon>Rhodobacterales</taxon>
        <taxon>Paracoccaceae</taxon>
        <taxon>Gemmobacter</taxon>
    </lineage>
</organism>
<gene>
    <name evidence="7" type="ORF">KM031_13270</name>
</gene>
<dbReference type="RefSeq" id="WP_215506119.1">
    <property type="nucleotide sequence ID" value="NZ_CP076361.1"/>
</dbReference>